<feature type="domain" description="BZIP" evidence="6">
    <location>
        <begin position="54"/>
        <end position="117"/>
    </location>
</feature>
<keyword evidence="4" id="KW-0175">Coiled coil</keyword>
<evidence type="ECO:0000259" key="6">
    <source>
        <dbReference type="PROSITE" id="PS50217"/>
    </source>
</evidence>
<accession>A0AAN6Y7V7</accession>
<keyword evidence="2" id="KW-0238">DNA-binding</keyword>
<dbReference type="PROSITE" id="PS00036">
    <property type="entry name" value="BZIP_BASIC"/>
    <property type="match status" value="1"/>
</dbReference>
<dbReference type="Proteomes" id="UP001301769">
    <property type="component" value="Unassembled WGS sequence"/>
</dbReference>
<dbReference type="PANTHER" id="PTHR11462">
    <property type="entry name" value="JUN TRANSCRIPTION FACTOR-RELATED"/>
    <property type="match status" value="1"/>
</dbReference>
<evidence type="ECO:0000256" key="5">
    <source>
        <dbReference type="SAM" id="MobiDB-lite"/>
    </source>
</evidence>
<dbReference type="GO" id="GO:0000978">
    <property type="term" value="F:RNA polymerase II cis-regulatory region sequence-specific DNA binding"/>
    <property type="evidence" value="ECO:0007669"/>
    <property type="project" value="TreeGrafter"/>
</dbReference>
<evidence type="ECO:0000313" key="8">
    <source>
        <dbReference type="Proteomes" id="UP001301769"/>
    </source>
</evidence>
<feature type="region of interest" description="Disordered" evidence="5">
    <location>
        <begin position="1"/>
        <end position="56"/>
    </location>
</feature>
<dbReference type="EMBL" id="MU858104">
    <property type="protein sequence ID" value="KAK4213763.1"/>
    <property type="molecule type" value="Genomic_DNA"/>
</dbReference>
<gene>
    <name evidence="7" type="ORF">QBC37DRAFT_285296</name>
</gene>
<dbReference type="PROSITE" id="PS50217">
    <property type="entry name" value="BZIP"/>
    <property type="match status" value="1"/>
</dbReference>
<dbReference type="GO" id="GO:0000981">
    <property type="term" value="F:DNA-binding transcription factor activity, RNA polymerase II-specific"/>
    <property type="evidence" value="ECO:0007669"/>
    <property type="project" value="TreeGrafter"/>
</dbReference>
<dbReference type="Gene3D" id="1.20.5.170">
    <property type="match status" value="1"/>
</dbReference>
<evidence type="ECO:0000256" key="1">
    <source>
        <dbReference type="ARBA" id="ARBA00023015"/>
    </source>
</evidence>
<feature type="coiled-coil region" evidence="4">
    <location>
        <begin position="65"/>
        <end position="106"/>
    </location>
</feature>
<dbReference type="InterPro" id="IPR050946">
    <property type="entry name" value="AP-1_TF_bZIP"/>
</dbReference>
<dbReference type="SMART" id="SM00338">
    <property type="entry name" value="BRLZ"/>
    <property type="match status" value="1"/>
</dbReference>
<evidence type="ECO:0000256" key="2">
    <source>
        <dbReference type="ARBA" id="ARBA00023125"/>
    </source>
</evidence>
<evidence type="ECO:0000256" key="3">
    <source>
        <dbReference type="ARBA" id="ARBA00023163"/>
    </source>
</evidence>
<dbReference type="InterPro" id="IPR004827">
    <property type="entry name" value="bZIP"/>
</dbReference>
<dbReference type="InterPro" id="IPR046347">
    <property type="entry name" value="bZIP_sf"/>
</dbReference>
<dbReference type="Pfam" id="PF00170">
    <property type="entry name" value="bZIP_1"/>
    <property type="match status" value="1"/>
</dbReference>
<dbReference type="AlphaFoldDB" id="A0AAN6Y7V7"/>
<evidence type="ECO:0000313" key="7">
    <source>
        <dbReference type="EMBL" id="KAK4213763.1"/>
    </source>
</evidence>
<keyword evidence="3" id="KW-0804">Transcription</keyword>
<organism evidence="7 8">
    <name type="scientific">Rhypophila decipiens</name>
    <dbReference type="NCBI Taxonomy" id="261697"/>
    <lineage>
        <taxon>Eukaryota</taxon>
        <taxon>Fungi</taxon>
        <taxon>Dikarya</taxon>
        <taxon>Ascomycota</taxon>
        <taxon>Pezizomycotina</taxon>
        <taxon>Sordariomycetes</taxon>
        <taxon>Sordariomycetidae</taxon>
        <taxon>Sordariales</taxon>
        <taxon>Naviculisporaceae</taxon>
        <taxon>Rhypophila</taxon>
    </lineage>
</organism>
<keyword evidence="1" id="KW-0805">Transcription regulation</keyword>
<dbReference type="SUPFAM" id="SSF57959">
    <property type="entry name" value="Leucine zipper domain"/>
    <property type="match status" value="1"/>
</dbReference>
<reference evidence="7" key="2">
    <citation type="submission" date="2023-05" db="EMBL/GenBank/DDBJ databases">
        <authorList>
            <consortium name="Lawrence Berkeley National Laboratory"/>
            <person name="Steindorff A."/>
            <person name="Hensen N."/>
            <person name="Bonometti L."/>
            <person name="Westerberg I."/>
            <person name="Brannstrom I.O."/>
            <person name="Guillou S."/>
            <person name="Cros-Aarteil S."/>
            <person name="Calhoun S."/>
            <person name="Haridas S."/>
            <person name="Kuo A."/>
            <person name="Mondo S."/>
            <person name="Pangilinan J."/>
            <person name="Riley R."/>
            <person name="Labutti K."/>
            <person name="Andreopoulos B."/>
            <person name="Lipzen A."/>
            <person name="Chen C."/>
            <person name="Yanf M."/>
            <person name="Daum C."/>
            <person name="Ng V."/>
            <person name="Clum A."/>
            <person name="Ohm R."/>
            <person name="Martin F."/>
            <person name="Silar P."/>
            <person name="Natvig D."/>
            <person name="Lalanne C."/>
            <person name="Gautier V."/>
            <person name="Ament-Velasquez S.L."/>
            <person name="Kruys A."/>
            <person name="Hutchinson M.I."/>
            <person name="Powell A.J."/>
            <person name="Barry K."/>
            <person name="Miller A.N."/>
            <person name="Grigoriev I.V."/>
            <person name="Debuchy R."/>
            <person name="Gladieux P."/>
            <person name="Thoren M.H."/>
            <person name="Johannesson H."/>
        </authorList>
    </citation>
    <scope>NUCLEOTIDE SEQUENCE</scope>
    <source>
        <strain evidence="7">PSN293</strain>
    </source>
</reference>
<keyword evidence="8" id="KW-1185">Reference proteome</keyword>
<dbReference type="PANTHER" id="PTHR11462:SF35">
    <property type="entry name" value="TRANSCRIPTION FACTOR JRA"/>
    <property type="match status" value="1"/>
</dbReference>
<proteinExistence type="predicted"/>
<dbReference type="GO" id="GO:1903833">
    <property type="term" value="P:positive regulation of cellular response to amino acid starvation"/>
    <property type="evidence" value="ECO:0007669"/>
    <property type="project" value="TreeGrafter"/>
</dbReference>
<reference evidence="7" key="1">
    <citation type="journal article" date="2023" name="Mol. Phylogenet. Evol.">
        <title>Genome-scale phylogeny and comparative genomics of the fungal order Sordariales.</title>
        <authorList>
            <person name="Hensen N."/>
            <person name="Bonometti L."/>
            <person name="Westerberg I."/>
            <person name="Brannstrom I.O."/>
            <person name="Guillou S."/>
            <person name="Cros-Aarteil S."/>
            <person name="Calhoun S."/>
            <person name="Haridas S."/>
            <person name="Kuo A."/>
            <person name="Mondo S."/>
            <person name="Pangilinan J."/>
            <person name="Riley R."/>
            <person name="LaButti K."/>
            <person name="Andreopoulos B."/>
            <person name="Lipzen A."/>
            <person name="Chen C."/>
            <person name="Yan M."/>
            <person name="Daum C."/>
            <person name="Ng V."/>
            <person name="Clum A."/>
            <person name="Steindorff A."/>
            <person name="Ohm R.A."/>
            <person name="Martin F."/>
            <person name="Silar P."/>
            <person name="Natvig D.O."/>
            <person name="Lalanne C."/>
            <person name="Gautier V."/>
            <person name="Ament-Velasquez S.L."/>
            <person name="Kruys A."/>
            <person name="Hutchinson M.I."/>
            <person name="Powell A.J."/>
            <person name="Barry K."/>
            <person name="Miller A.N."/>
            <person name="Grigoriev I.V."/>
            <person name="Debuchy R."/>
            <person name="Gladieux P."/>
            <person name="Hiltunen Thoren M."/>
            <person name="Johannesson H."/>
        </authorList>
    </citation>
    <scope>NUCLEOTIDE SEQUENCE</scope>
    <source>
        <strain evidence="7">PSN293</strain>
    </source>
</reference>
<sequence>MVNHGAVSKAPRLEPTTTDLHPGLSLPPKPPSKGTKRGRPTATEASERDASPADVEIVVKRQRNNVAAKKYRQKKIDRIEELEAEVDEIKKERDDLRIQLAKREAETAALREMLNIATKQNERQ</sequence>
<name>A0AAN6Y7V7_9PEZI</name>
<protein>
    <submittedName>
        <fullName evidence="7">B-zip transcription factor idi-4</fullName>
    </submittedName>
</protein>
<dbReference type="GO" id="GO:0001080">
    <property type="term" value="P:nitrogen catabolite activation of transcription from RNA polymerase II promoter"/>
    <property type="evidence" value="ECO:0007669"/>
    <property type="project" value="TreeGrafter"/>
</dbReference>
<comment type="caution">
    <text evidence="7">The sequence shown here is derived from an EMBL/GenBank/DDBJ whole genome shotgun (WGS) entry which is preliminary data.</text>
</comment>
<evidence type="ECO:0000256" key="4">
    <source>
        <dbReference type="SAM" id="Coils"/>
    </source>
</evidence>
<dbReference type="GO" id="GO:0005667">
    <property type="term" value="C:transcription regulator complex"/>
    <property type="evidence" value="ECO:0007669"/>
    <property type="project" value="TreeGrafter"/>
</dbReference>